<dbReference type="Gene3D" id="3.90.25.10">
    <property type="entry name" value="UDP-galactose 4-epimerase, domain 1"/>
    <property type="match status" value="1"/>
</dbReference>
<keyword evidence="3" id="KW-1185">Reference proteome</keyword>
<organism evidence="2 3">
    <name type="scientific">Streptomyces violaceolatus</name>
    <dbReference type="NCBI Taxonomy" id="67378"/>
    <lineage>
        <taxon>Bacteria</taxon>
        <taxon>Bacillati</taxon>
        <taxon>Actinomycetota</taxon>
        <taxon>Actinomycetes</taxon>
        <taxon>Kitasatosporales</taxon>
        <taxon>Streptomycetaceae</taxon>
        <taxon>Streptomyces</taxon>
        <taxon>Streptomyces violaceoruber group</taxon>
    </lineage>
</organism>
<name>A0ABN3S5P6_9ACTN</name>
<comment type="caution">
    <text evidence="2">The sequence shown here is derived from an EMBL/GenBank/DDBJ whole genome shotgun (WGS) entry which is preliminary data.</text>
</comment>
<evidence type="ECO:0000313" key="3">
    <source>
        <dbReference type="Proteomes" id="UP001499989"/>
    </source>
</evidence>
<evidence type="ECO:0000313" key="2">
    <source>
        <dbReference type="EMBL" id="GAA2667495.1"/>
    </source>
</evidence>
<dbReference type="PANTHER" id="PTHR43162:SF1">
    <property type="entry name" value="PRESTALK A DIFFERENTIATION PROTEIN A"/>
    <property type="match status" value="1"/>
</dbReference>
<dbReference type="InterPro" id="IPR051604">
    <property type="entry name" value="Ergot_Alk_Oxidoreductase"/>
</dbReference>
<dbReference type="RefSeq" id="WP_344571417.1">
    <property type="nucleotide sequence ID" value="NZ_BAAASK010000001.1"/>
</dbReference>
<dbReference type="PANTHER" id="PTHR43162">
    <property type="match status" value="1"/>
</dbReference>
<dbReference type="Proteomes" id="UP001499989">
    <property type="component" value="Unassembled WGS sequence"/>
</dbReference>
<gene>
    <name evidence="2" type="ORF">GCM10010310_03370</name>
</gene>
<reference evidence="2 3" key="1">
    <citation type="journal article" date="2019" name="Int. J. Syst. Evol. Microbiol.">
        <title>The Global Catalogue of Microorganisms (GCM) 10K type strain sequencing project: providing services to taxonomists for standard genome sequencing and annotation.</title>
        <authorList>
            <consortium name="The Broad Institute Genomics Platform"/>
            <consortium name="The Broad Institute Genome Sequencing Center for Infectious Disease"/>
            <person name="Wu L."/>
            <person name="Ma J."/>
        </authorList>
    </citation>
    <scope>NUCLEOTIDE SEQUENCE [LARGE SCALE GENOMIC DNA]</scope>
    <source>
        <strain evidence="2 3">JCM 4531</strain>
    </source>
</reference>
<proteinExistence type="predicted"/>
<feature type="compositionally biased region" description="Basic and acidic residues" evidence="1">
    <location>
        <begin position="76"/>
        <end position="88"/>
    </location>
</feature>
<evidence type="ECO:0000256" key="1">
    <source>
        <dbReference type="SAM" id="MobiDB-lite"/>
    </source>
</evidence>
<accession>A0ABN3S5P6</accession>
<dbReference type="Gene3D" id="3.40.50.720">
    <property type="entry name" value="NAD(P)-binding Rossmann-like Domain"/>
    <property type="match status" value="1"/>
</dbReference>
<protein>
    <submittedName>
        <fullName evidence="2">Uncharacterized protein</fullName>
    </submittedName>
</protein>
<dbReference type="EMBL" id="BAAASK010000001">
    <property type="protein sequence ID" value="GAA2667495.1"/>
    <property type="molecule type" value="Genomic_DNA"/>
</dbReference>
<feature type="region of interest" description="Disordered" evidence="1">
    <location>
        <begin position="76"/>
        <end position="95"/>
    </location>
</feature>
<sequence>MHALTDDRAPNTDLVLTGPEALDHDGIATVRTRAGGRPVVHRLLTTEELRALLASGAPPDFAALLAGLDPAVVQGTEDRTTDTIERGTGRPPFGR</sequence>